<dbReference type="InterPro" id="IPR011856">
    <property type="entry name" value="tRNA_endonuc-like_dom_sf"/>
</dbReference>
<dbReference type="EMBL" id="WTUX01000010">
    <property type="protein sequence ID" value="MZR12675.1"/>
    <property type="molecule type" value="Genomic_DNA"/>
</dbReference>
<organism evidence="1 2">
    <name type="scientific">Maritimibacter harenae</name>
    <dbReference type="NCBI Taxonomy" id="2606218"/>
    <lineage>
        <taxon>Bacteria</taxon>
        <taxon>Pseudomonadati</taxon>
        <taxon>Pseudomonadota</taxon>
        <taxon>Alphaproteobacteria</taxon>
        <taxon>Rhodobacterales</taxon>
        <taxon>Roseobacteraceae</taxon>
        <taxon>Maritimibacter</taxon>
    </lineage>
</organism>
<accession>A0A845LY26</accession>
<protein>
    <submittedName>
        <fullName evidence="1">Uncharacterized protein</fullName>
    </submittedName>
</protein>
<sequence length="76" mass="8623">MKTETGRLSKEQKDRHARLKKLGFEVYTVQHEHPLDTAEEVGEIIAPMLGEKPAIFRGHMAIATQEVLEAIKGQKR</sequence>
<comment type="caution">
    <text evidence="1">The sequence shown here is derived from an EMBL/GenBank/DDBJ whole genome shotgun (WGS) entry which is preliminary data.</text>
</comment>
<gene>
    <name evidence="1" type="ORF">GQE99_06530</name>
</gene>
<dbReference type="Gene3D" id="3.40.1350.10">
    <property type="match status" value="1"/>
</dbReference>
<dbReference type="GO" id="GO:0003676">
    <property type="term" value="F:nucleic acid binding"/>
    <property type="evidence" value="ECO:0007669"/>
    <property type="project" value="InterPro"/>
</dbReference>
<proteinExistence type="predicted"/>
<dbReference type="AlphaFoldDB" id="A0A845LY26"/>
<dbReference type="RefSeq" id="WP_161350778.1">
    <property type="nucleotide sequence ID" value="NZ_WTUX01000010.1"/>
</dbReference>
<keyword evidence="2" id="KW-1185">Reference proteome</keyword>
<name>A0A845LY26_9RHOB</name>
<evidence type="ECO:0000313" key="2">
    <source>
        <dbReference type="Proteomes" id="UP000467322"/>
    </source>
</evidence>
<reference evidence="1 2" key="1">
    <citation type="submission" date="2019-12" db="EMBL/GenBank/DDBJ databases">
        <title>Maritimibacter sp. nov. sp. isolated from sea sand.</title>
        <authorList>
            <person name="Kim J."/>
            <person name="Jeong S.E."/>
            <person name="Jung H.S."/>
            <person name="Jeon C.O."/>
        </authorList>
    </citation>
    <scope>NUCLEOTIDE SEQUENCE [LARGE SCALE GENOMIC DNA]</scope>
    <source>
        <strain evidence="1 2">DP07</strain>
    </source>
</reference>
<dbReference type="Proteomes" id="UP000467322">
    <property type="component" value="Unassembled WGS sequence"/>
</dbReference>
<evidence type="ECO:0000313" key="1">
    <source>
        <dbReference type="EMBL" id="MZR12675.1"/>
    </source>
</evidence>